<protein>
    <recommendedName>
        <fullName evidence="4">Secreted protein</fullName>
    </recommendedName>
</protein>
<keyword evidence="1" id="KW-0732">Signal</keyword>
<name>A0AAW0JPC0_QUESU</name>
<dbReference type="EMBL" id="PKMF04000497">
    <property type="protein sequence ID" value="KAK7828710.1"/>
    <property type="molecule type" value="Genomic_DNA"/>
</dbReference>
<dbReference type="AlphaFoldDB" id="A0AAW0JPC0"/>
<sequence length="79" mass="8801">MYGLSPFCTILLFLMLLFSSPPLASSSASNCSSQDIICNTTHYPCFCQSSLPSNKSSTIRLWPILYSPVHIISKRHSFL</sequence>
<proteinExistence type="predicted"/>
<comment type="caution">
    <text evidence="2">The sequence shown here is derived from an EMBL/GenBank/DDBJ whole genome shotgun (WGS) entry which is preliminary data.</text>
</comment>
<evidence type="ECO:0008006" key="4">
    <source>
        <dbReference type="Google" id="ProtNLM"/>
    </source>
</evidence>
<dbReference type="Proteomes" id="UP000237347">
    <property type="component" value="Unassembled WGS sequence"/>
</dbReference>
<evidence type="ECO:0000313" key="2">
    <source>
        <dbReference type="EMBL" id="KAK7828710.1"/>
    </source>
</evidence>
<reference evidence="2 3" key="1">
    <citation type="journal article" date="2018" name="Sci. Data">
        <title>The draft genome sequence of cork oak.</title>
        <authorList>
            <person name="Ramos A.M."/>
            <person name="Usie A."/>
            <person name="Barbosa P."/>
            <person name="Barros P.M."/>
            <person name="Capote T."/>
            <person name="Chaves I."/>
            <person name="Simoes F."/>
            <person name="Abreu I."/>
            <person name="Carrasquinho I."/>
            <person name="Faro C."/>
            <person name="Guimaraes J.B."/>
            <person name="Mendonca D."/>
            <person name="Nobrega F."/>
            <person name="Rodrigues L."/>
            <person name="Saibo N.J.M."/>
            <person name="Varela M.C."/>
            <person name="Egas C."/>
            <person name="Matos J."/>
            <person name="Miguel C.M."/>
            <person name="Oliveira M.M."/>
            <person name="Ricardo C.P."/>
            <person name="Goncalves S."/>
        </authorList>
    </citation>
    <scope>NUCLEOTIDE SEQUENCE [LARGE SCALE GENOMIC DNA]</scope>
    <source>
        <strain evidence="3">cv. HL8</strain>
    </source>
</reference>
<evidence type="ECO:0000313" key="3">
    <source>
        <dbReference type="Proteomes" id="UP000237347"/>
    </source>
</evidence>
<organism evidence="2 3">
    <name type="scientific">Quercus suber</name>
    <name type="common">Cork oak</name>
    <dbReference type="NCBI Taxonomy" id="58331"/>
    <lineage>
        <taxon>Eukaryota</taxon>
        <taxon>Viridiplantae</taxon>
        <taxon>Streptophyta</taxon>
        <taxon>Embryophyta</taxon>
        <taxon>Tracheophyta</taxon>
        <taxon>Spermatophyta</taxon>
        <taxon>Magnoliopsida</taxon>
        <taxon>eudicotyledons</taxon>
        <taxon>Gunneridae</taxon>
        <taxon>Pentapetalae</taxon>
        <taxon>rosids</taxon>
        <taxon>fabids</taxon>
        <taxon>Fagales</taxon>
        <taxon>Fagaceae</taxon>
        <taxon>Quercus</taxon>
    </lineage>
</organism>
<evidence type="ECO:0000256" key="1">
    <source>
        <dbReference type="SAM" id="SignalP"/>
    </source>
</evidence>
<keyword evidence="3" id="KW-1185">Reference proteome</keyword>
<feature type="chain" id="PRO_5043765813" description="Secreted protein" evidence="1">
    <location>
        <begin position="27"/>
        <end position="79"/>
    </location>
</feature>
<accession>A0AAW0JPC0</accession>
<feature type="signal peptide" evidence="1">
    <location>
        <begin position="1"/>
        <end position="26"/>
    </location>
</feature>
<gene>
    <name evidence="2" type="ORF">CFP56_029983</name>
</gene>